<keyword evidence="2 5" id="KW-0689">Ribosomal protein</keyword>
<comment type="subunit">
    <text evidence="5">Part of the 50S ribosomal subunit.</text>
</comment>
<dbReference type="GO" id="GO:0005840">
    <property type="term" value="C:ribosome"/>
    <property type="evidence" value="ECO:0007669"/>
    <property type="project" value="UniProtKB-KW"/>
</dbReference>
<dbReference type="Pfam" id="PF00573">
    <property type="entry name" value="Ribosomal_L4"/>
    <property type="match status" value="1"/>
</dbReference>
<evidence type="ECO:0000256" key="5">
    <source>
        <dbReference type="HAMAP-Rule" id="MF_01328"/>
    </source>
</evidence>
<keyword evidence="5" id="KW-0699">rRNA-binding</keyword>
<organism evidence="7 8">
    <name type="scientific">Candidatus Harrisonbacteria bacterium CG10_big_fil_rev_8_21_14_0_10_42_17</name>
    <dbReference type="NCBI Taxonomy" id="1974584"/>
    <lineage>
        <taxon>Bacteria</taxon>
        <taxon>Candidatus Harrisoniibacteriota</taxon>
    </lineage>
</organism>
<comment type="similarity">
    <text evidence="1 5">Belongs to the universal ribosomal protein uL4 family.</text>
</comment>
<evidence type="ECO:0000313" key="8">
    <source>
        <dbReference type="Proteomes" id="UP000228635"/>
    </source>
</evidence>
<proteinExistence type="inferred from homology"/>
<dbReference type="PANTHER" id="PTHR10746:SF6">
    <property type="entry name" value="LARGE RIBOSOMAL SUBUNIT PROTEIN UL4M"/>
    <property type="match status" value="1"/>
</dbReference>
<accession>A0A2M6WHL0</accession>
<dbReference type="EMBL" id="PFBA01000027">
    <property type="protein sequence ID" value="PIT92277.1"/>
    <property type="molecule type" value="Genomic_DNA"/>
</dbReference>
<dbReference type="GO" id="GO:1990904">
    <property type="term" value="C:ribonucleoprotein complex"/>
    <property type="evidence" value="ECO:0007669"/>
    <property type="project" value="UniProtKB-KW"/>
</dbReference>
<dbReference type="InterPro" id="IPR002136">
    <property type="entry name" value="Ribosomal_uL4"/>
</dbReference>
<protein>
    <recommendedName>
        <fullName evidence="4 5">Large ribosomal subunit protein uL4</fullName>
    </recommendedName>
</protein>
<dbReference type="Proteomes" id="UP000228635">
    <property type="component" value="Unassembled WGS sequence"/>
</dbReference>
<dbReference type="InterPro" id="IPR013005">
    <property type="entry name" value="Ribosomal_uL4-like"/>
</dbReference>
<dbReference type="Gene3D" id="3.40.1370.10">
    <property type="match status" value="1"/>
</dbReference>
<dbReference type="HAMAP" id="MF_01328_B">
    <property type="entry name" value="Ribosomal_uL4_B"/>
    <property type="match status" value="1"/>
</dbReference>
<comment type="caution">
    <text evidence="7">The sequence shown here is derived from an EMBL/GenBank/DDBJ whole genome shotgun (WGS) entry which is preliminary data.</text>
</comment>
<reference evidence="8" key="1">
    <citation type="submission" date="2017-09" db="EMBL/GenBank/DDBJ databases">
        <title>Depth-based differentiation of microbial function through sediment-hosted aquifers and enrichment of novel symbionts in the deep terrestrial subsurface.</title>
        <authorList>
            <person name="Probst A.J."/>
            <person name="Ladd B."/>
            <person name="Jarett J.K."/>
            <person name="Geller-Mcgrath D.E."/>
            <person name="Sieber C.M.K."/>
            <person name="Emerson J.B."/>
            <person name="Anantharaman K."/>
            <person name="Thomas B.C."/>
            <person name="Malmstrom R."/>
            <person name="Stieglmeier M."/>
            <person name="Klingl A."/>
            <person name="Woyke T."/>
            <person name="Ryan C.M."/>
            <person name="Banfield J.F."/>
        </authorList>
    </citation>
    <scope>NUCLEOTIDE SEQUENCE [LARGE SCALE GENOMIC DNA]</scope>
</reference>
<comment type="function">
    <text evidence="5">Forms part of the polypeptide exit tunnel.</text>
</comment>
<sequence>MIMKTDIYNLNGDVVGSVELNDATFHIPWNADLVHQALHAQLSNARQPLAHTKSRGDVRGGGKKPWRQKGTGRARHGSIRSPIWVGGGVSHGPRNEKDYSVKLNKKMLRKAIHSVLSKKVSDGELRIVDSLQVDSGKTKTLSKPLSVFPSVLLIAPKDERSAHRTTRNLTSAKAIPAQAINVRDLLRYHTILVDQKALQEIL</sequence>
<dbReference type="GO" id="GO:0019843">
    <property type="term" value="F:rRNA binding"/>
    <property type="evidence" value="ECO:0007669"/>
    <property type="project" value="UniProtKB-UniRule"/>
</dbReference>
<evidence type="ECO:0000256" key="6">
    <source>
        <dbReference type="SAM" id="MobiDB-lite"/>
    </source>
</evidence>
<gene>
    <name evidence="5" type="primary">rplD</name>
    <name evidence="7" type="ORF">COU08_03130</name>
</gene>
<dbReference type="PANTHER" id="PTHR10746">
    <property type="entry name" value="50S RIBOSOMAL PROTEIN L4"/>
    <property type="match status" value="1"/>
</dbReference>
<evidence type="ECO:0000313" key="7">
    <source>
        <dbReference type="EMBL" id="PIT92277.1"/>
    </source>
</evidence>
<dbReference type="GO" id="GO:0003735">
    <property type="term" value="F:structural constituent of ribosome"/>
    <property type="evidence" value="ECO:0007669"/>
    <property type="project" value="InterPro"/>
</dbReference>
<name>A0A2M6WHL0_9BACT</name>
<dbReference type="InterPro" id="IPR023574">
    <property type="entry name" value="Ribosomal_uL4_dom_sf"/>
</dbReference>
<evidence type="ECO:0000256" key="4">
    <source>
        <dbReference type="ARBA" id="ARBA00035244"/>
    </source>
</evidence>
<evidence type="ECO:0000256" key="3">
    <source>
        <dbReference type="ARBA" id="ARBA00023274"/>
    </source>
</evidence>
<comment type="function">
    <text evidence="5">One of the primary rRNA binding proteins, this protein initially binds near the 5'-end of the 23S rRNA. It is important during the early stages of 50S assembly. It makes multiple contacts with different domains of the 23S rRNA in the assembled 50S subunit and ribosome.</text>
</comment>
<evidence type="ECO:0000256" key="2">
    <source>
        <dbReference type="ARBA" id="ARBA00022980"/>
    </source>
</evidence>
<keyword evidence="3 5" id="KW-0687">Ribonucleoprotein</keyword>
<dbReference type="GO" id="GO:0006412">
    <property type="term" value="P:translation"/>
    <property type="evidence" value="ECO:0007669"/>
    <property type="project" value="UniProtKB-UniRule"/>
</dbReference>
<keyword evidence="5" id="KW-0694">RNA-binding</keyword>
<feature type="compositionally biased region" description="Basic residues" evidence="6">
    <location>
        <begin position="61"/>
        <end position="78"/>
    </location>
</feature>
<dbReference type="AlphaFoldDB" id="A0A2M6WHL0"/>
<feature type="region of interest" description="Disordered" evidence="6">
    <location>
        <begin position="45"/>
        <end position="91"/>
    </location>
</feature>
<evidence type="ECO:0000256" key="1">
    <source>
        <dbReference type="ARBA" id="ARBA00010528"/>
    </source>
</evidence>
<dbReference type="NCBIfam" id="TIGR03953">
    <property type="entry name" value="rplD_bact"/>
    <property type="match status" value="1"/>
</dbReference>
<dbReference type="SUPFAM" id="SSF52166">
    <property type="entry name" value="Ribosomal protein L4"/>
    <property type="match status" value="1"/>
</dbReference>